<dbReference type="Proteomes" id="UP000011765">
    <property type="component" value="Chromosome"/>
</dbReference>
<dbReference type="InterPro" id="IPR003814">
    <property type="entry name" value="FmdEsu_dom"/>
</dbReference>
<dbReference type="RefSeq" id="WP_013755757.1">
    <property type="nucleotide sequence ID" value="NC_015499.1"/>
</dbReference>
<name>M1E673_9BACT</name>
<evidence type="ECO:0000259" key="3">
    <source>
        <dbReference type="Pfam" id="PF02663"/>
    </source>
</evidence>
<feature type="domain" description="Formylmethanofuran dehydrogenase subunit E" evidence="3">
    <location>
        <begin position="14"/>
        <end position="151"/>
    </location>
</feature>
<evidence type="ECO:0000256" key="1">
    <source>
        <dbReference type="ARBA" id="ARBA00022741"/>
    </source>
</evidence>
<dbReference type="PANTHER" id="PTHR39418:SF1">
    <property type="entry name" value="DEHYDROGENASE"/>
    <property type="match status" value="1"/>
</dbReference>
<dbReference type="InterPro" id="IPR053194">
    <property type="entry name" value="tRNA_methyltr_O"/>
</dbReference>
<protein>
    <submittedName>
        <fullName evidence="4">Formylmethanofuran dehydrogenase subunit E region</fullName>
    </submittedName>
</protein>
<sequence>MFEAKDFFDLGLKFHGHKCPAMPLGLKAACAAMNALGVERSKDKELMLLAETADNHAMGCFVDGLMTVTGCTYGKSNIKKLYYGKMAFTLIDTKSKKAVRVSLKPKFVDKMLTESPFIAERKKGIPPQDVDPKITDPLIEKVLNLKEEDFLDISPVFDYDFKKIPGVMEADFCDVCGEAVYIDKLKFIDGKQVCIPCSDKIAQK</sequence>
<dbReference type="AlphaFoldDB" id="M1E673"/>
<dbReference type="HOGENOM" id="CLU_087508_0_0_9"/>
<gene>
    <name evidence="4" type="ORF">Thena_0383</name>
</gene>
<keyword evidence="2" id="KW-0342">GTP-binding</keyword>
<dbReference type="eggNOG" id="COG2191">
    <property type="taxonomic scope" value="Bacteria"/>
</dbReference>
<dbReference type="GO" id="GO:0008270">
    <property type="term" value="F:zinc ion binding"/>
    <property type="evidence" value="ECO:0007669"/>
    <property type="project" value="UniProtKB-KW"/>
</dbReference>
<dbReference type="GO" id="GO:0005525">
    <property type="term" value="F:GTP binding"/>
    <property type="evidence" value="ECO:0007669"/>
    <property type="project" value="UniProtKB-KW"/>
</dbReference>
<dbReference type="InterPro" id="IPR023288">
    <property type="entry name" value="Pa2218-like_dom_sf"/>
</dbReference>
<dbReference type="Gene3D" id="3.30.1330.20">
    <property type="entry name" value="Tubulin/FtsZ, C-terminal domain"/>
    <property type="match status" value="1"/>
</dbReference>
<dbReference type="OrthoDB" id="9804309at2"/>
<accession>M1E673</accession>
<dbReference type="PANTHER" id="PTHR39418">
    <property type="entry name" value="DEHYDROGENASE-RELATED"/>
    <property type="match status" value="1"/>
</dbReference>
<keyword evidence="5" id="KW-1185">Reference proteome</keyword>
<evidence type="ECO:0000313" key="5">
    <source>
        <dbReference type="Proteomes" id="UP000011765"/>
    </source>
</evidence>
<dbReference type="EMBL" id="CP002690">
    <property type="protein sequence ID" value="AEE14028.1"/>
    <property type="molecule type" value="Genomic_DNA"/>
</dbReference>
<dbReference type="SUPFAM" id="SSF143555">
    <property type="entry name" value="FwdE-like"/>
    <property type="match status" value="1"/>
</dbReference>
<evidence type="ECO:0000313" key="4">
    <source>
        <dbReference type="EMBL" id="AEE14028.1"/>
    </source>
</evidence>
<reference evidence="4 5" key="1">
    <citation type="submission" date="2011-04" db="EMBL/GenBank/DDBJ databases">
        <title>The complete genome of Thermodesulfobium narugense DSM 14796.</title>
        <authorList>
            <consortium name="US DOE Joint Genome Institute (JGI-PGF)"/>
            <person name="Lucas S."/>
            <person name="Han J."/>
            <person name="Lapidus A."/>
            <person name="Bruce D."/>
            <person name="Goodwin L."/>
            <person name="Pitluck S."/>
            <person name="Peters L."/>
            <person name="Kyrpides N."/>
            <person name="Mavromatis K."/>
            <person name="Pagani I."/>
            <person name="Ivanova N."/>
            <person name="Ovchinnikova G."/>
            <person name="Zhang X."/>
            <person name="Saunders L."/>
            <person name="Detter J.C."/>
            <person name="Tapia R."/>
            <person name="Han C."/>
            <person name="Land M."/>
            <person name="Hauser L."/>
            <person name="Markowitz V."/>
            <person name="Cheng J.-F."/>
            <person name="Hugenholtz P."/>
            <person name="Woyke T."/>
            <person name="Wu D."/>
            <person name="Spring S."/>
            <person name="Schroeder M."/>
            <person name="Brambilla E."/>
            <person name="Klenk H.-P."/>
            <person name="Eisen J.A."/>
        </authorList>
    </citation>
    <scope>NUCLEOTIDE SEQUENCE [LARGE SCALE GENOMIC DNA]</scope>
    <source>
        <strain evidence="4 5">DSM 14796</strain>
    </source>
</reference>
<dbReference type="STRING" id="747365.Thena_0383"/>
<dbReference type="Gene3D" id="1.10.3320.10">
    <property type="entry name" value="pa2218 like domain"/>
    <property type="match status" value="1"/>
</dbReference>
<dbReference type="Pfam" id="PF02663">
    <property type="entry name" value="FmdE"/>
    <property type="match status" value="1"/>
</dbReference>
<evidence type="ECO:0000256" key="2">
    <source>
        <dbReference type="ARBA" id="ARBA00023134"/>
    </source>
</evidence>
<dbReference type="InterPro" id="IPR037103">
    <property type="entry name" value="Tubulin/FtsZ-like_C"/>
</dbReference>
<keyword evidence="1" id="KW-0547">Nucleotide-binding</keyword>
<organism evidence="4 5">
    <name type="scientific">Thermodesulfobium narugense DSM 14796</name>
    <dbReference type="NCBI Taxonomy" id="747365"/>
    <lineage>
        <taxon>Bacteria</taxon>
        <taxon>Pseudomonadati</taxon>
        <taxon>Thermodesulfobiota</taxon>
        <taxon>Thermodesulfobiia</taxon>
        <taxon>Thermodesulfobiales</taxon>
        <taxon>Thermodesulfobiaceae</taxon>
        <taxon>Thermodesulfobium</taxon>
    </lineage>
</organism>
<dbReference type="KEGG" id="tnr:Thena_0383"/>
<proteinExistence type="predicted"/>